<dbReference type="RefSeq" id="WP_081141083.1">
    <property type="nucleotide sequence ID" value="NZ_MWUE01000027.1"/>
</dbReference>
<evidence type="ECO:0000313" key="1">
    <source>
        <dbReference type="EMBL" id="OQP31393.1"/>
    </source>
</evidence>
<name>A0A1V9DC09_9GAMM</name>
<protein>
    <submittedName>
        <fullName evidence="1">Uncharacterized protein</fullName>
    </submittedName>
</protein>
<dbReference type="Proteomes" id="UP000192769">
    <property type="component" value="Unassembled WGS sequence"/>
</dbReference>
<proteinExistence type="predicted"/>
<keyword evidence="2" id="KW-1185">Reference proteome</keyword>
<organism evidence="1 2">
    <name type="scientific">Pantoea latae</name>
    <dbReference type="NCBI Taxonomy" id="1964541"/>
    <lineage>
        <taxon>Bacteria</taxon>
        <taxon>Pseudomonadati</taxon>
        <taxon>Pseudomonadota</taxon>
        <taxon>Gammaproteobacteria</taxon>
        <taxon>Enterobacterales</taxon>
        <taxon>Erwiniaceae</taxon>
        <taxon>Pantoea</taxon>
    </lineage>
</organism>
<comment type="caution">
    <text evidence="1">The sequence shown here is derived from an EMBL/GenBank/DDBJ whole genome shotgun (WGS) entry which is preliminary data.</text>
</comment>
<gene>
    <name evidence="1" type="ORF">B2J69_18415</name>
</gene>
<dbReference type="EMBL" id="MWUE01000027">
    <property type="protein sequence ID" value="OQP31393.1"/>
    <property type="molecule type" value="Genomic_DNA"/>
</dbReference>
<dbReference type="AlphaFoldDB" id="A0A1V9DC09"/>
<accession>A0A1V9DC09</accession>
<reference evidence="1 2" key="1">
    <citation type="submission" date="2017-02" db="EMBL/GenBank/DDBJ databases">
        <title>Whole genome shotgun sequence of Pantoea agglomerans strain AS1 isolated from a cycad, Zamia floridana in Central Florida, USA.</title>
        <authorList>
            <person name="Lata P."/>
            <person name="Govindarajan S."/>
            <person name="Qi F."/>
            <person name="Li J.-L."/>
            <person name="Maurya S.K."/>
            <person name="Sahoo M.K."/>
        </authorList>
    </citation>
    <scope>NUCLEOTIDE SEQUENCE [LARGE SCALE GENOMIC DNA]</scope>
    <source>
        <strain evidence="1 2">AS1</strain>
    </source>
</reference>
<sequence>MNQDYLIFGAGYHGEVKSFEAGQVEVEVEIKAPEETESSTSPNRAELQRYVLPVTVIAVDGKRYNVATEENPSEDEVKQAVERWQAQPIQADELL</sequence>
<dbReference type="OrthoDB" id="6539331at2"/>
<evidence type="ECO:0000313" key="2">
    <source>
        <dbReference type="Proteomes" id="UP000192769"/>
    </source>
</evidence>